<dbReference type="EMBL" id="PFSY01000088">
    <property type="protein sequence ID" value="PJC01954.1"/>
    <property type="molecule type" value="Genomic_DNA"/>
</dbReference>
<proteinExistence type="predicted"/>
<organism evidence="1 2">
    <name type="scientific">Candidatus Komeilibacteria bacterium CG_4_9_14_0_8_um_filter_36_9</name>
    <dbReference type="NCBI Taxonomy" id="1974473"/>
    <lineage>
        <taxon>Bacteria</taxon>
        <taxon>Candidatus Komeiliibacteriota</taxon>
    </lineage>
</organism>
<reference evidence="2" key="1">
    <citation type="submission" date="2017-09" db="EMBL/GenBank/DDBJ databases">
        <title>Depth-based differentiation of microbial function through sediment-hosted aquifers and enrichment of novel symbionts in the deep terrestrial subsurface.</title>
        <authorList>
            <person name="Probst A.J."/>
            <person name="Ladd B."/>
            <person name="Jarett J.K."/>
            <person name="Geller-Mcgrath D.E."/>
            <person name="Sieber C.M.K."/>
            <person name="Emerson J.B."/>
            <person name="Anantharaman K."/>
            <person name="Thomas B.C."/>
            <person name="Malmstrom R."/>
            <person name="Stieglmeier M."/>
            <person name="Klingl A."/>
            <person name="Woyke T."/>
            <person name="Ryan C.M."/>
            <person name="Banfield J.F."/>
        </authorList>
    </citation>
    <scope>NUCLEOTIDE SEQUENCE [LARGE SCALE GENOMIC DNA]</scope>
</reference>
<accession>A0A2M8DRD1</accession>
<gene>
    <name evidence="1" type="ORF">CO073_01985</name>
</gene>
<comment type="caution">
    <text evidence="1">The sequence shown here is derived from an EMBL/GenBank/DDBJ whole genome shotgun (WGS) entry which is preliminary data.</text>
</comment>
<sequence length="237" mass="28778">MNSPKLKFSFDSKVEHKIAWNFYNDQTFGGVNFWEKGALQYHPDLISLEKVKNKKSFLADYIFSLYQKHNSEFNSQKKEIVNLYNEKERMFFSEMEKIFKDHLWPRGRYVVYLSIFDFCPRFLDNKTFFIFMYDHDNEILFTIFHEMLHFIFYDYCLVKYPSMFKNQDTEKGPFWEIAELFNAVIQQTSDFAKLHQPLDSIGYPELKQKFNIAKKIWDGNIDNWITKFAINYIEDYN</sequence>
<evidence type="ECO:0000313" key="2">
    <source>
        <dbReference type="Proteomes" id="UP000230136"/>
    </source>
</evidence>
<name>A0A2M8DRD1_9BACT</name>
<protein>
    <submittedName>
        <fullName evidence="1">Uncharacterized protein</fullName>
    </submittedName>
</protein>
<evidence type="ECO:0000313" key="1">
    <source>
        <dbReference type="EMBL" id="PJC01954.1"/>
    </source>
</evidence>
<dbReference type="Proteomes" id="UP000230136">
    <property type="component" value="Unassembled WGS sequence"/>
</dbReference>
<dbReference type="AlphaFoldDB" id="A0A2M8DRD1"/>